<feature type="region of interest" description="Disordered" evidence="1">
    <location>
        <begin position="248"/>
        <end position="268"/>
    </location>
</feature>
<dbReference type="AlphaFoldDB" id="A0A423WSU8"/>
<organism evidence="2 3">
    <name type="scientific">Cytospora schulzeri</name>
    <dbReference type="NCBI Taxonomy" id="448051"/>
    <lineage>
        <taxon>Eukaryota</taxon>
        <taxon>Fungi</taxon>
        <taxon>Dikarya</taxon>
        <taxon>Ascomycota</taxon>
        <taxon>Pezizomycotina</taxon>
        <taxon>Sordariomycetes</taxon>
        <taxon>Sordariomycetidae</taxon>
        <taxon>Diaporthales</taxon>
        <taxon>Cytosporaceae</taxon>
        <taxon>Cytospora</taxon>
    </lineage>
</organism>
<proteinExistence type="predicted"/>
<sequence length="420" mass="45520">MSGYENKKMPQLPASSSLVGPETNVDENNFDVSKVDNTKSDNAKNAENNGGKKAKLCFQLTEVESLLFFNIIRFNRRPDEVDWAKVAEHSDLKLRSVKVRFRQVLTKHGLSHLMPTPHRKCGEASGQRRSRKTKNEAVGVAAASQDDGDGDGDGGFCISPEKQNPGAGDVQVAGAETQAAIPQIQTAFPSTQPAIPQTQFDAPGSQYALSDPQAQDQTPQFGNGVKIETARPSPVVNEHGFSSLFALPSSQQQQQQQQQLPATTLGDPANIGPFNHFFNPSVPSGLAPVDTSGNVGTSLSMTATADQPREGQTQVANRKIMQPSVYSGNVEGLQQMGDSNNIGDMPGMGANTSSQSTQMNNQHAGNNCGTKRYIQFKFVDDPRPYLGNPNVKAHYSHAHGKWRVETIMHIDQDLDSDYDI</sequence>
<evidence type="ECO:0008006" key="4">
    <source>
        <dbReference type="Google" id="ProtNLM"/>
    </source>
</evidence>
<evidence type="ECO:0000313" key="3">
    <source>
        <dbReference type="Proteomes" id="UP000283895"/>
    </source>
</evidence>
<accession>A0A423WSU8</accession>
<dbReference type="Proteomes" id="UP000283895">
    <property type="component" value="Unassembled WGS sequence"/>
</dbReference>
<name>A0A423WSU8_9PEZI</name>
<feature type="compositionally biased region" description="Basic and acidic residues" evidence="1">
    <location>
        <begin position="33"/>
        <end position="44"/>
    </location>
</feature>
<dbReference type="OrthoDB" id="5245169at2759"/>
<dbReference type="STRING" id="356882.A0A423WSU8"/>
<evidence type="ECO:0000313" key="2">
    <source>
        <dbReference type="EMBL" id="ROW06421.1"/>
    </source>
</evidence>
<gene>
    <name evidence="2" type="ORF">VMCG_04428</name>
</gene>
<reference evidence="2 3" key="1">
    <citation type="submission" date="2015-09" db="EMBL/GenBank/DDBJ databases">
        <title>Host preference determinants of Valsa canker pathogens revealed by comparative genomics.</title>
        <authorList>
            <person name="Yin Z."/>
            <person name="Huang L."/>
        </authorList>
    </citation>
    <scope>NUCLEOTIDE SEQUENCE [LARGE SCALE GENOMIC DNA]</scope>
    <source>
        <strain evidence="2 3">03-1</strain>
    </source>
</reference>
<comment type="caution">
    <text evidence="2">The sequence shown here is derived from an EMBL/GenBank/DDBJ whole genome shotgun (WGS) entry which is preliminary data.</text>
</comment>
<feature type="region of interest" description="Disordered" evidence="1">
    <location>
        <begin position="112"/>
        <end position="153"/>
    </location>
</feature>
<dbReference type="EMBL" id="LKEA01000010">
    <property type="protein sequence ID" value="ROW06421.1"/>
    <property type="molecule type" value="Genomic_DNA"/>
</dbReference>
<feature type="region of interest" description="Disordered" evidence="1">
    <location>
        <begin position="1"/>
        <end position="50"/>
    </location>
</feature>
<protein>
    <recommendedName>
        <fullName evidence="4">Myb-like domain-containing protein</fullName>
    </recommendedName>
</protein>
<evidence type="ECO:0000256" key="1">
    <source>
        <dbReference type="SAM" id="MobiDB-lite"/>
    </source>
</evidence>
<keyword evidence="3" id="KW-1185">Reference proteome</keyword>